<dbReference type="AlphaFoldDB" id="A0A8J3CKW3"/>
<organism evidence="3 4">
    <name type="scientific">Longimycelium tulufanense</name>
    <dbReference type="NCBI Taxonomy" id="907463"/>
    <lineage>
        <taxon>Bacteria</taxon>
        <taxon>Bacillati</taxon>
        <taxon>Actinomycetota</taxon>
        <taxon>Actinomycetes</taxon>
        <taxon>Pseudonocardiales</taxon>
        <taxon>Pseudonocardiaceae</taxon>
        <taxon>Longimycelium</taxon>
    </lineage>
</organism>
<protein>
    <recommendedName>
        <fullName evidence="2">DUF397 domain-containing protein</fullName>
    </recommendedName>
</protein>
<keyword evidence="4" id="KW-1185">Reference proteome</keyword>
<feature type="region of interest" description="Disordered" evidence="1">
    <location>
        <begin position="1"/>
        <end position="22"/>
    </location>
</feature>
<dbReference type="RefSeq" id="WP_189061875.1">
    <property type="nucleotide sequence ID" value="NZ_BMMK01000054.1"/>
</dbReference>
<reference evidence="3" key="1">
    <citation type="journal article" date="2014" name="Int. J. Syst. Evol. Microbiol.">
        <title>Complete genome sequence of Corynebacterium casei LMG S-19264T (=DSM 44701T), isolated from a smear-ripened cheese.</title>
        <authorList>
            <consortium name="US DOE Joint Genome Institute (JGI-PGF)"/>
            <person name="Walter F."/>
            <person name="Albersmeier A."/>
            <person name="Kalinowski J."/>
            <person name="Ruckert C."/>
        </authorList>
    </citation>
    <scope>NUCLEOTIDE SEQUENCE</scope>
    <source>
        <strain evidence="3">CGMCC 4.5737</strain>
    </source>
</reference>
<evidence type="ECO:0000259" key="2">
    <source>
        <dbReference type="Pfam" id="PF04149"/>
    </source>
</evidence>
<sequence length="69" mass="7594">MSTPVQPRTTWKKSSRSHQNGSCVEVAGCGEHVVGIRDSKHPHDPALAVTRPAWSTFLEFVKAGRVNRP</sequence>
<dbReference type="EMBL" id="BMMK01000054">
    <property type="protein sequence ID" value="GGM82021.1"/>
    <property type="molecule type" value="Genomic_DNA"/>
</dbReference>
<dbReference type="InterPro" id="IPR007278">
    <property type="entry name" value="DUF397"/>
</dbReference>
<feature type="domain" description="DUF397" evidence="2">
    <location>
        <begin position="10"/>
        <end position="62"/>
    </location>
</feature>
<reference evidence="3" key="2">
    <citation type="submission" date="2020-09" db="EMBL/GenBank/DDBJ databases">
        <authorList>
            <person name="Sun Q."/>
            <person name="Zhou Y."/>
        </authorList>
    </citation>
    <scope>NUCLEOTIDE SEQUENCE</scope>
    <source>
        <strain evidence="3">CGMCC 4.5737</strain>
    </source>
</reference>
<evidence type="ECO:0000313" key="4">
    <source>
        <dbReference type="Proteomes" id="UP000637578"/>
    </source>
</evidence>
<name>A0A8J3CKW3_9PSEU</name>
<gene>
    <name evidence="3" type="ORF">GCM10012275_60810</name>
</gene>
<evidence type="ECO:0000313" key="3">
    <source>
        <dbReference type="EMBL" id="GGM82021.1"/>
    </source>
</evidence>
<accession>A0A8J3CKW3</accession>
<proteinExistence type="predicted"/>
<comment type="caution">
    <text evidence="3">The sequence shown here is derived from an EMBL/GenBank/DDBJ whole genome shotgun (WGS) entry which is preliminary data.</text>
</comment>
<evidence type="ECO:0000256" key="1">
    <source>
        <dbReference type="SAM" id="MobiDB-lite"/>
    </source>
</evidence>
<dbReference type="Pfam" id="PF04149">
    <property type="entry name" value="DUF397"/>
    <property type="match status" value="1"/>
</dbReference>
<dbReference type="Proteomes" id="UP000637578">
    <property type="component" value="Unassembled WGS sequence"/>
</dbReference>